<sequence>MVARNKLQTAPPFPVEQALKRLGDNLRTARVRRNITIEDAAARIGTGPRAVMDAEKGKPSTGIVVYSALLWLYDLLQPIETLADPLTDKEGLSLEAAKARVRVRKSGGLDNDF</sequence>
<dbReference type="GO" id="GO:0003677">
    <property type="term" value="F:DNA binding"/>
    <property type="evidence" value="ECO:0007669"/>
    <property type="project" value="InterPro"/>
</dbReference>
<organism evidence="1 2">
    <name type="scientific">Nitrobacter vulgaris</name>
    <dbReference type="NCBI Taxonomy" id="29421"/>
    <lineage>
        <taxon>Bacteria</taxon>
        <taxon>Pseudomonadati</taxon>
        <taxon>Pseudomonadota</taxon>
        <taxon>Alphaproteobacteria</taxon>
        <taxon>Hyphomicrobiales</taxon>
        <taxon>Nitrobacteraceae</taxon>
        <taxon>Nitrobacter</taxon>
    </lineage>
</organism>
<protein>
    <recommendedName>
        <fullName evidence="3">XRE family transcriptional regulator</fullName>
    </recommendedName>
</protein>
<evidence type="ECO:0000313" key="2">
    <source>
        <dbReference type="Proteomes" id="UP000189940"/>
    </source>
</evidence>
<name>A0A1V4HWV2_NITVU</name>
<dbReference type="InterPro" id="IPR001387">
    <property type="entry name" value="Cro/C1-type_HTH"/>
</dbReference>
<comment type="caution">
    <text evidence="1">The sequence shown here is derived from an EMBL/GenBank/DDBJ whole genome shotgun (WGS) entry which is preliminary data.</text>
</comment>
<dbReference type="STRING" id="29421.B2M20_11670"/>
<keyword evidence="2" id="KW-1185">Reference proteome</keyword>
<evidence type="ECO:0008006" key="3">
    <source>
        <dbReference type="Google" id="ProtNLM"/>
    </source>
</evidence>
<proteinExistence type="predicted"/>
<dbReference type="InterPro" id="IPR010982">
    <property type="entry name" value="Lambda_DNA-bd_dom_sf"/>
</dbReference>
<dbReference type="CDD" id="cd00093">
    <property type="entry name" value="HTH_XRE"/>
    <property type="match status" value="1"/>
</dbReference>
<dbReference type="EMBL" id="MWPQ01000044">
    <property type="protein sequence ID" value="OPH82448.1"/>
    <property type="molecule type" value="Genomic_DNA"/>
</dbReference>
<dbReference type="AlphaFoldDB" id="A0A1V4HWV2"/>
<dbReference type="SUPFAM" id="SSF47413">
    <property type="entry name" value="lambda repressor-like DNA-binding domains"/>
    <property type="match status" value="1"/>
</dbReference>
<dbReference type="Proteomes" id="UP000189940">
    <property type="component" value="Unassembled WGS sequence"/>
</dbReference>
<dbReference type="OrthoDB" id="5420607at2"/>
<dbReference type="RefSeq" id="WP_079447219.1">
    <property type="nucleotide sequence ID" value="NZ_MWPQ01000044.1"/>
</dbReference>
<dbReference type="Gene3D" id="1.10.260.40">
    <property type="entry name" value="lambda repressor-like DNA-binding domains"/>
    <property type="match status" value="1"/>
</dbReference>
<reference evidence="1 2" key="1">
    <citation type="submission" date="2017-02" db="EMBL/GenBank/DDBJ databases">
        <title>Genome sequence of the nitrite-oxidizing bacterium Nitrobacter vulgaris strain Ab1.</title>
        <authorList>
            <person name="Mellbye B.L."/>
            <person name="Davis E.W."/>
            <person name="Spieck E."/>
            <person name="Chang J.H."/>
            <person name="Bottomley P.J."/>
            <person name="Sayavedra-Soto L.A."/>
        </authorList>
    </citation>
    <scope>NUCLEOTIDE SEQUENCE [LARGE SCALE GENOMIC DNA]</scope>
    <source>
        <strain evidence="1 2">Ab1</strain>
    </source>
</reference>
<accession>A0A1V4HWV2</accession>
<evidence type="ECO:0000313" key="1">
    <source>
        <dbReference type="EMBL" id="OPH82448.1"/>
    </source>
</evidence>
<gene>
    <name evidence="1" type="ORF">B2M20_11670</name>
</gene>